<evidence type="ECO:0000256" key="3">
    <source>
        <dbReference type="ARBA" id="ARBA00023002"/>
    </source>
</evidence>
<dbReference type="EMBL" id="BAABJP010000051">
    <property type="protein sequence ID" value="GAA5172361.1"/>
    <property type="molecule type" value="Genomic_DNA"/>
</dbReference>
<gene>
    <name evidence="5" type="ORF">GCM10023321_72090</name>
</gene>
<sequence length="248" mass="25433">MISLLPPGSGEVSDADLARRYAYPEALDRPYVRVNFVASADGAATVGGVSGGLSSAPDRRVFGVLRRLAEVIVVGAQTARAEDYRGARKPNLLTGVVPRIAVLTATAALDPGAKLFTDTSVPPLILAASTAPPDNLGRLADAGAEVVTVAGDRVTPELMVAELAARGLHRVLCEGGPRLFGDLVVADAVDELCLTIAPALAGPGAGRIVGGPPGAVQEPRTLRLVSALFEDGSLLLRYGRDGSVARIA</sequence>
<dbReference type="InterPro" id="IPR002734">
    <property type="entry name" value="RibDG_C"/>
</dbReference>
<comment type="caution">
    <text evidence="5">The sequence shown here is derived from an EMBL/GenBank/DDBJ whole genome shotgun (WGS) entry which is preliminary data.</text>
</comment>
<dbReference type="Gene3D" id="3.40.430.10">
    <property type="entry name" value="Dihydrofolate Reductase, subunit A"/>
    <property type="match status" value="1"/>
</dbReference>
<dbReference type="SUPFAM" id="SSF53597">
    <property type="entry name" value="Dihydrofolate reductase-like"/>
    <property type="match status" value="1"/>
</dbReference>
<dbReference type="InterPro" id="IPR050765">
    <property type="entry name" value="Riboflavin_Biosynth_HTPR"/>
</dbReference>
<evidence type="ECO:0000256" key="1">
    <source>
        <dbReference type="ARBA" id="ARBA00005104"/>
    </source>
</evidence>
<feature type="domain" description="Bacterial bifunctional deaminase-reductase C-terminal" evidence="4">
    <location>
        <begin position="30"/>
        <end position="225"/>
    </location>
</feature>
<evidence type="ECO:0000313" key="6">
    <source>
        <dbReference type="Proteomes" id="UP001428817"/>
    </source>
</evidence>
<dbReference type="RefSeq" id="WP_185065176.1">
    <property type="nucleotide sequence ID" value="NZ_BAABJP010000051.1"/>
</dbReference>
<proteinExistence type="predicted"/>
<organism evidence="5 6">
    <name type="scientific">Pseudonocardia eucalypti</name>
    <dbReference type="NCBI Taxonomy" id="648755"/>
    <lineage>
        <taxon>Bacteria</taxon>
        <taxon>Bacillati</taxon>
        <taxon>Actinomycetota</taxon>
        <taxon>Actinomycetes</taxon>
        <taxon>Pseudonocardiales</taxon>
        <taxon>Pseudonocardiaceae</taxon>
        <taxon>Pseudonocardia</taxon>
    </lineage>
</organism>
<dbReference type="InterPro" id="IPR024072">
    <property type="entry name" value="DHFR-like_dom_sf"/>
</dbReference>
<dbReference type="PANTHER" id="PTHR38011:SF7">
    <property type="entry name" value="2,5-DIAMINO-6-RIBOSYLAMINO-4(3H)-PYRIMIDINONE 5'-PHOSPHATE REDUCTASE"/>
    <property type="match status" value="1"/>
</dbReference>
<keyword evidence="6" id="KW-1185">Reference proteome</keyword>
<evidence type="ECO:0000313" key="5">
    <source>
        <dbReference type="EMBL" id="GAA5172361.1"/>
    </source>
</evidence>
<reference evidence="6" key="1">
    <citation type="journal article" date="2019" name="Int. J. Syst. Evol. Microbiol.">
        <title>The Global Catalogue of Microorganisms (GCM) 10K type strain sequencing project: providing services to taxonomists for standard genome sequencing and annotation.</title>
        <authorList>
            <consortium name="The Broad Institute Genomics Platform"/>
            <consortium name="The Broad Institute Genome Sequencing Center for Infectious Disease"/>
            <person name="Wu L."/>
            <person name="Ma J."/>
        </authorList>
    </citation>
    <scope>NUCLEOTIDE SEQUENCE [LARGE SCALE GENOMIC DNA]</scope>
    <source>
        <strain evidence="6">JCM 18303</strain>
    </source>
</reference>
<dbReference type="Pfam" id="PF01872">
    <property type="entry name" value="RibD_C"/>
    <property type="match status" value="1"/>
</dbReference>
<keyword evidence="3" id="KW-0560">Oxidoreductase</keyword>
<evidence type="ECO:0000259" key="4">
    <source>
        <dbReference type="Pfam" id="PF01872"/>
    </source>
</evidence>
<dbReference type="PANTHER" id="PTHR38011">
    <property type="entry name" value="DIHYDROFOLATE REDUCTASE FAMILY PROTEIN (AFU_ORTHOLOGUE AFUA_8G06820)"/>
    <property type="match status" value="1"/>
</dbReference>
<name>A0ABP9R6X8_9PSEU</name>
<protein>
    <submittedName>
        <fullName evidence="5">Pyrimidine reductase family protein</fullName>
    </submittedName>
</protein>
<keyword evidence="2" id="KW-0521">NADP</keyword>
<accession>A0ABP9R6X8</accession>
<evidence type="ECO:0000256" key="2">
    <source>
        <dbReference type="ARBA" id="ARBA00022857"/>
    </source>
</evidence>
<comment type="pathway">
    <text evidence="1">Cofactor biosynthesis; riboflavin biosynthesis.</text>
</comment>
<dbReference type="Proteomes" id="UP001428817">
    <property type="component" value="Unassembled WGS sequence"/>
</dbReference>